<sequence>IYAGVNGYLDSVPLDKISAFEEQFVSYLKANEGEILDAIKTKGELSSDLLAKLKSATETFVATF</sequence>
<dbReference type="InterPro" id="IPR038376">
    <property type="entry name" value="ATP_synth_asu_C_sf"/>
</dbReference>
<reference evidence="2" key="1">
    <citation type="journal article" date="2021" name="Open Biol.">
        <title>Shared evolutionary footprints suggest mitochondrial oxidative damage underlies multiple complex I losses in fungi.</title>
        <authorList>
            <person name="Schikora-Tamarit M.A."/>
            <person name="Marcet-Houben M."/>
            <person name="Nosek J."/>
            <person name="Gabaldon T."/>
        </authorList>
    </citation>
    <scope>NUCLEOTIDE SEQUENCE</scope>
    <source>
        <strain evidence="2">CBS2887</strain>
    </source>
</reference>
<proteinExistence type="predicted"/>
<dbReference type="Gene3D" id="1.20.150.20">
    <property type="entry name" value="ATP synthase alpha/beta chain, C-terminal domain"/>
    <property type="match status" value="1"/>
</dbReference>
<evidence type="ECO:0000313" key="2">
    <source>
        <dbReference type="EMBL" id="KAH3682194.1"/>
    </source>
</evidence>
<dbReference type="InterPro" id="IPR000793">
    <property type="entry name" value="ATP_synth_asu_C"/>
</dbReference>
<keyword evidence="3" id="KW-1185">Reference proteome</keyword>
<organism evidence="2 3">
    <name type="scientific">Wickerhamomyces pijperi</name>
    <name type="common">Yeast</name>
    <name type="synonym">Pichia pijperi</name>
    <dbReference type="NCBI Taxonomy" id="599730"/>
    <lineage>
        <taxon>Eukaryota</taxon>
        <taxon>Fungi</taxon>
        <taxon>Dikarya</taxon>
        <taxon>Ascomycota</taxon>
        <taxon>Saccharomycotina</taxon>
        <taxon>Saccharomycetes</taxon>
        <taxon>Phaffomycetales</taxon>
        <taxon>Wickerhamomycetaceae</taxon>
        <taxon>Wickerhamomyces</taxon>
    </lineage>
</organism>
<dbReference type="Pfam" id="PF00306">
    <property type="entry name" value="ATP-synt_ab_C"/>
    <property type="match status" value="1"/>
</dbReference>
<protein>
    <recommendedName>
        <fullName evidence="1">ATP synthase alpha subunit C-terminal domain-containing protein</fullName>
    </recommendedName>
</protein>
<dbReference type="Proteomes" id="UP000774326">
    <property type="component" value="Unassembled WGS sequence"/>
</dbReference>
<dbReference type="EMBL" id="JAEUBG010003864">
    <property type="protein sequence ID" value="KAH3682194.1"/>
    <property type="molecule type" value="Genomic_DNA"/>
</dbReference>
<feature type="non-terminal residue" evidence="2">
    <location>
        <position position="1"/>
    </location>
</feature>
<dbReference type="GO" id="GO:0015986">
    <property type="term" value="P:proton motive force-driven ATP synthesis"/>
    <property type="evidence" value="ECO:0007669"/>
    <property type="project" value="InterPro"/>
</dbReference>
<dbReference type="OrthoDB" id="9805536at2759"/>
<gene>
    <name evidence="2" type="ORF">WICPIJ_006840</name>
</gene>
<reference evidence="2" key="2">
    <citation type="submission" date="2021-01" db="EMBL/GenBank/DDBJ databases">
        <authorList>
            <person name="Schikora-Tamarit M.A."/>
        </authorList>
    </citation>
    <scope>NUCLEOTIDE SEQUENCE</scope>
    <source>
        <strain evidence="2">CBS2887</strain>
    </source>
</reference>
<feature type="domain" description="ATP synthase alpha subunit C-terminal" evidence="1">
    <location>
        <begin position="1"/>
        <end position="60"/>
    </location>
</feature>
<dbReference type="AlphaFoldDB" id="A0A9P8Q3I5"/>
<dbReference type="SUPFAM" id="SSF47917">
    <property type="entry name" value="C-terminal domain of alpha and beta subunits of F1 ATP synthase"/>
    <property type="match status" value="1"/>
</dbReference>
<comment type="caution">
    <text evidence="2">The sequence shown here is derived from an EMBL/GenBank/DDBJ whole genome shotgun (WGS) entry which is preliminary data.</text>
</comment>
<accession>A0A9P8Q3I5</accession>
<evidence type="ECO:0000313" key="3">
    <source>
        <dbReference type="Proteomes" id="UP000774326"/>
    </source>
</evidence>
<name>A0A9P8Q3I5_WICPI</name>
<evidence type="ECO:0000259" key="1">
    <source>
        <dbReference type="Pfam" id="PF00306"/>
    </source>
</evidence>